<feature type="compositionally biased region" description="Polar residues" evidence="1">
    <location>
        <begin position="109"/>
        <end position="118"/>
    </location>
</feature>
<dbReference type="KEGG" id="soe:110785156"/>
<dbReference type="Proteomes" id="UP000813463">
    <property type="component" value="Chromosome 4"/>
</dbReference>
<dbReference type="PANTHER" id="PTHR35120">
    <property type="entry name" value="HISTONE ACETYLTRANSFERASE KAT6B-LIKE"/>
    <property type="match status" value="1"/>
</dbReference>
<feature type="region of interest" description="Disordered" evidence="1">
    <location>
        <begin position="134"/>
        <end position="158"/>
    </location>
</feature>
<feature type="compositionally biased region" description="Pro residues" evidence="1">
    <location>
        <begin position="1"/>
        <end position="23"/>
    </location>
</feature>
<proteinExistence type="predicted"/>
<evidence type="ECO:0000313" key="2">
    <source>
        <dbReference type="Proteomes" id="UP000813463"/>
    </source>
</evidence>
<sequence>MPECPPPETPSTPPHPPQSPQRPPNESQQSETQYPNPNPNSESKDPSQNPQPSTPETLNPPPENPTNEQIEPEENPHDVVEEDQEQQDEPDSEPEPEPELETKHPESEGMNNTLSPHHNPSIAVDNHVIAQEIKVSNNINPPASVRKTSKRKKGGKNRVSDVVLERKLQQLNRCFKPIPFVPGKVLDFSRHEEFLKKLGLWDFAHLEFDKNIRADLVAKLIVGYNQKNRGSYVDGFKIGVSRADFGRALNLPKKPDCDVDNFPAEFLSFLYEFVTSWMILHEDEDLWCMPQEIVALTKPIRDGSPQKVDWAGLIWFMVEKELAQRTTLKDCYYATYLQQLIKVQKEELLRDIPYMEGGNPKVEVEISKEAISVEDDEDGGDMKMMDFEESVGAGQKLEDQNVELRLGQDYVVSVENVGDADKMEENSECHASGTEKVEDVNEAKNEGDVGNFGGVDEGNEVENIESAENVDSVEYPENKDMDMMEFEDNMGEEQGQGHWFLGNKIGGQSLLQRCSMGGVKVSDRGFEDVGEDVEDEEVEGDEHVEGFKIMSRSTLDGMTSANLIQAFQTGQLPYSTAELGGQSSLELMSSRDDDNVMLGAPSMFNHAGKREIKHEHDISHHSLNDNKRMRLDGNWDEKAPPFDMCMEQMQYWAEKAKSRYLADTNVYHQANMNQQHYVEQQLADKDNEIMQLNYKLGDLQRSKQAEVDRLNRELCLMSSVIDGYRRALKQTQKSFADYRKRSQLPDESIYKDTGLGGVVKSVMELERERLKQEEENKVMCSLIEETFWKNVNDLQVKWDSEVLAKYQSHDSRLMDAVKEMEQLKDHFGKRKTSANVQDEGQGPSE</sequence>
<feature type="region of interest" description="Disordered" evidence="1">
    <location>
        <begin position="444"/>
        <end position="469"/>
    </location>
</feature>
<accession>A0A9R0JSB1</accession>
<feature type="region of interest" description="Disordered" evidence="1">
    <location>
        <begin position="1"/>
        <end position="121"/>
    </location>
</feature>
<dbReference type="GeneID" id="110785156"/>
<dbReference type="RefSeq" id="XP_021845290.2">
    <property type="nucleotide sequence ID" value="XM_021989598.2"/>
</dbReference>
<feature type="region of interest" description="Disordered" evidence="1">
    <location>
        <begin position="824"/>
        <end position="845"/>
    </location>
</feature>
<feature type="compositionally biased region" description="Basic residues" evidence="1">
    <location>
        <begin position="147"/>
        <end position="156"/>
    </location>
</feature>
<gene>
    <name evidence="3" type="primary">LOC110785156</name>
</gene>
<evidence type="ECO:0000313" key="3">
    <source>
        <dbReference type="RefSeq" id="XP_021845290.2"/>
    </source>
</evidence>
<dbReference type="AlphaFoldDB" id="A0A9R0JSB1"/>
<keyword evidence="2" id="KW-1185">Reference proteome</keyword>
<feature type="compositionally biased region" description="Polar residues" evidence="1">
    <location>
        <begin position="833"/>
        <end position="845"/>
    </location>
</feature>
<reference evidence="3" key="2">
    <citation type="submission" date="2025-08" db="UniProtKB">
        <authorList>
            <consortium name="RefSeq"/>
        </authorList>
    </citation>
    <scope>IDENTIFICATION</scope>
    <source>
        <tissue evidence="3">Leaf</tissue>
    </source>
</reference>
<organism evidence="2 3">
    <name type="scientific">Spinacia oleracea</name>
    <name type="common">Spinach</name>
    <dbReference type="NCBI Taxonomy" id="3562"/>
    <lineage>
        <taxon>Eukaryota</taxon>
        <taxon>Viridiplantae</taxon>
        <taxon>Streptophyta</taxon>
        <taxon>Embryophyta</taxon>
        <taxon>Tracheophyta</taxon>
        <taxon>Spermatophyta</taxon>
        <taxon>Magnoliopsida</taxon>
        <taxon>eudicotyledons</taxon>
        <taxon>Gunneridae</taxon>
        <taxon>Pentapetalae</taxon>
        <taxon>Caryophyllales</taxon>
        <taxon>Chenopodiaceae</taxon>
        <taxon>Chenopodioideae</taxon>
        <taxon>Anserineae</taxon>
        <taxon>Spinacia</taxon>
    </lineage>
</organism>
<dbReference type="PANTHER" id="PTHR35120:SF2">
    <property type="entry name" value="AMINOTRANSFERASE-LIKE PLANT MOBILE DOMAIN-CONTAINING PROTEIN"/>
    <property type="match status" value="1"/>
</dbReference>
<name>A0A9R0JSB1_SPIOL</name>
<evidence type="ECO:0000256" key="1">
    <source>
        <dbReference type="SAM" id="MobiDB-lite"/>
    </source>
</evidence>
<protein>
    <recommendedName>
        <fullName evidence="4">Aminotransferase-like plant mobile domain-containing protein</fullName>
    </recommendedName>
</protein>
<reference evidence="2" key="1">
    <citation type="journal article" date="2021" name="Nat. Commun.">
        <title>Genomic analyses provide insights into spinach domestication and the genetic basis of agronomic traits.</title>
        <authorList>
            <person name="Cai X."/>
            <person name="Sun X."/>
            <person name="Xu C."/>
            <person name="Sun H."/>
            <person name="Wang X."/>
            <person name="Ge C."/>
            <person name="Zhang Z."/>
            <person name="Wang Q."/>
            <person name="Fei Z."/>
            <person name="Jiao C."/>
            <person name="Wang Q."/>
        </authorList>
    </citation>
    <scope>NUCLEOTIDE SEQUENCE [LARGE SCALE GENOMIC DNA]</scope>
    <source>
        <strain evidence="2">cv. Varoflay</strain>
    </source>
</reference>
<evidence type="ECO:0008006" key="4">
    <source>
        <dbReference type="Google" id="ProtNLM"/>
    </source>
</evidence>
<feature type="compositionally biased region" description="Polar residues" evidence="1">
    <location>
        <begin position="32"/>
        <end position="41"/>
    </location>
</feature>
<feature type="compositionally biased region" description="Acidic residues" evidence="1">
    <location>
        <begin position="80"/>
        <end position="99"/>
    </location>
</feature>